<evidence type="ECO:0000313" key="1">
    <source>
        <dbReference type="EMBL" id="SAL40061.1"/>
    </source>
</evidence>
<protein>
    <submittedName>
        <fullName evidence="1">Uncharacterized protein</fullName>
    </submittedName>
</protein>
<proteinExistence type="predicted"/>
<comment type="caution">
    <text evidence="1">The sequence shown here is derived from an EMBL/GenBank/DDBJ whole genome shotgun (WGS) entry which is preliminary data.</text>
</comment>
<accession>A0A158H7J0</accession>
<dbReference type="RefSeq" id="WP_087630169.1">
    <property type="nucleotide sequence ID" value="NZ_FCNZ02000006.1"/>
</dbReference>
<dbReference type="EMBL" id="FCNZ02000006">
    <property type="protein sequence ID" value="SAL40061.1"/>
    <property type="molecule type" value="Genomic_DNA"/>
</dbReference>
<keyword evidence="2" id="KW-1185">Reference proteome</keyword>
<reference evidence="1" key="1">
    <citation type="submission" date="2016-01" db="EMBL/GenBank/DDBJ databases">
        <authorList>
            <person name="Peeters Charlotte."/>
        </authorList>
    </citation>
    <scope>NUCLEOTIDE SEQUENCE</scope>
    <source>
        <strain evidence="1">LMG 22936</strain>
    </source>
</reference>
<evidence type="ECO:0000313" key="2">
    <source>
        <dbReference type="Proteomes" id="UP000054717"/>
    </source>
</evidence>
<dbReference type="AlphaFoldDB" id="A0A158H7J0"/>
<name>A0A158H7J0_9BURK</name>
<organism evidence="1 2">
    <name type="scientific">Caballeronia telluris</name>
    <dbReference type="NCBI Taxonomy" id="326475"/>
    <lineage>
        <taxon>Bacteria</taxon>
        <taxon>Pseudomonadati</taxon>
        <taxon>Pseudomonadota</taxon>
        <taxon>Betaproteobacteria</taxon>
        <taxon>Burkholderiales</taxon>
        <taxon>Burkholderiaceae</taxon>
        <taxon>Caballeronia</taxon>
    </lineage>
</organism>
<gene>
    <name evidence="1" type="ORF">AWB66_02048</name>
</gene>
<dbReference type="Proteomes" id="UP000054717">
    <property type="component" value="Unassembled WGS sequence"/>
</dbReference>
<sequence>MANIKISIINASTVLTDSEVKAALPALQKQVHEHFAPAWGIDADLSFVRRKGKPAPRSWWLSILDNSDQAGALGYHDVTNEGLPLGKVFAKTDQQFGNKWTVTASHELLEMLADPEINLTVFVQPSATQGVLYAYEVCDACEADTLGYDIDGVTVSDFVFPSWFEPSRPAGTRFDYGKHLKKPVPALAPGGYISAFDVTSGGGWNQINAQKTPATYQMRAKVGTRRERRRTPRDQWLKSRTAFKEA</sequence>